<comment type="caution">
    <text evidence="2">The sequence shown here is derived from an EMBL/GenBank/DDBJ whole genome shotgun (WGS) entry which is preliminary data.</text>
</comment>
<reference evidence="2 3" key="1">
    <citation type="submission" date="2018-03" db="EMBL/GenBank/DDBJ databases">
        <title>Draft Genome Sequences of the Obligatory Marine Myxobacteria Enhygromyxa salina SWB007.</title>
        <authorList>
            <person name="Poehlein A."/>
            <person name="Moghaddam J.A."/>
            <person name="Harms H."/>
            <person name="Alanjari M."/>
            <person name="Koenig G.M."/>
            <person name="Daniel R."/>
            <person name="Schaeberle T.F."/>
        </authorList>
    </citation>
    <scope>NUCLEOTIDE SEQUENCE [LARGE SCALE GENOMIC DNA]</scope>
    <source>
        <strain evidence="2 3">SWB007</strain>
    </source>
</reference>
<protein>
    <submittedName>
        <fullName evidence="2">Uncharacterized protein</fullName>
    </submittedName>
</protein>
<evidence type="ECO:0000313" key="3">
    <source>
        <dbReference type="Proteomes" id="UP000238823"/>
    </source>
</evidence>
<dbReference type="AlphaFoldDB" id="A0A2S9YRW9"/>
<feature type="region of interest" description="Disordered" evidence="1">
    <location>
        <begin position="89"/>
        <end position="113"/>
    </location>
</feature>
<name>A0A2S9YRW9_9BACT</name>
<accession>A0A2S9YRW9</accession>
<evidence type="ECO:0000256" key="1">
    <source>
        <dbReference type="SAM" id="MobiDB-lite"/>
    </source>
</evidence>
<dbReference type="EMBL" id="PVNL01000049">
    <property type="protein sequence ID" value="PRQ07792.1"/>
    <property type="molecule type" value="Genomic_DNA"/>
</dbReference>
<proteinExistence type="predicted"/>
<gene>
    <name evidence="2" type="ORF">ENSA7_24640</name>
</gene>
<organism evidence="2 3">
    <name type="scientific">Enhygromyxa salina</name>
    <dbReference type="NCBI Taxonomy" id="215803"/>
    <lineage>
        <taxon>Bacteria</taxon>
        <taxon>Pseudomonadati</taxon>
        <taxon>Myxococcota</taxon>
        <taxon>Polyangia</taxon>
        <taxon>Nannocystales</taxon>
        <taxon>Nannocystaceae</taxon>
        <taxon>Enhygromyxa</taxon>
    </lineage>
</organism>
<sequence length="113" mass="11759">MTYNFTDNPSPILSSIVDATTGTVGLKDGSSQGDLITTNFTGSRISVSIQPPDGWSLDDVVWTSGGTGTFDVPAPGQEHNHEFTYTVSQNGTTQTDGGAFKIKNGGTPPPPPT</sequence>
<dbReference type="Proteomes" id="UP000238823">
    <property type="component" value="Unassembled WGS sequence"/>
</dbReference>
<evidence type="ECO:0000313" key="2">
    <source>
        <dbReference type="EMBL" id="PRQ07792.1"/>
    </source>
</evidence>